<name>A0A1L2TQM5_MNSV</name>
<accession>A0A1L2TQM5</accession>
<proteinExistence type="predicted"/>
<dbReference type="EMBL" id="KY124135">
    <property type="protein sequence ID" value="APE61608.1"/>
    <property type="molecule type" value="Genomic_RNA"/>
</dbReference>
<organismHost>
    <name type="scientific">Cucumis melo</name>
    <name type="common">Muskmelon</name>
    <dbReference type="NCBI Taxonomy" id="3656"/>
</organismHost>
<evidence type="ECO:0000313" key="2">
    <source>
        <dbReference type="EMBL" id="APE61614.1"/>
    </source>
</evidence>
<organism evidence="1">
    <name type="scientific">Melon necrotic spot virus</name>
    <name type="common">MNSV</name>
    <dbReference type="NCBI Taxonomy" id="11987"/>
    <lineage>
        <taxon>Viruses</taxon>
        <taxon>Riboviria</taxon>
        <taxon>Orthornavirae</taxon>
        <taxon>Kitrinoviricota</taxon>
        <taxon>Tolucaviricetes</taxon>
        <taxon>Tolivirales</taxon>
        <taxon>Tombusviridae</taxon>
        <taxon>Procedovirinae</taxon>
        <taxon>Gammacarmovirus</taxon>
        <taxon>Gammacarmovirus melonis</taxon>
    </lineage>
</organism>
<reference evidence="1" key="1">
    <citation type="submission" date="2016-11" db="EMBL/GenBank/DDBJ databases">
        <title>Genomic Characterization of Three Melon Necrotic Spot Viruses Detected in Human Stool Specimens.</title>
        <authorList>
            <person name="Marine R."/>
            <person name="Castro C.J."/>
            <person name="Magana L."/>
            <person name="Ng T.F.F."/>
            <person name="Aswath K."/>
            <person name="Collins N."/>
            <person name="Park G.W."/>
            <person name="Vinje J."/>
            <person name="Oberste S."/>
        </authorList>
    </citation>
    <scope>NUCLEOTIDE SEQUENCE</scope>
    <source>
        <strain evidence="2">MNSV/USA/MD/2012</strain>
        <strain evidence="1">MNSV/USA/OR/2014</strain>
    </source>
</reference>
<evidence type="ECO:0000313" key="1">
    <source>
        <dbReference type="EMBL" id="APE61608.1"/>
    </source>
</evidence>
<dbReference type="EMBL" id="KY124136">
    <property type="protein sequence ID" value="APE61614.1"/>
    <property type="molecule type" value="Genomic_RNA"/>
</dbReference>
<sequence length="268" mass="29587">MDLGLKMLVNGGLASSHVLTKVCAVSSLDSSLSSSTLLDRCAQSWTGAVLSDCKSACKVALGIGVCYSAWKIGMKYFHSASRVSHNALISLGEDTLDHIVANVNEDVEENSVQEQVMVGTIPIGIAREVPAEVKMKRRHRSKPFLTKIVHLAKNHFGGCPDSTKSNVMAVSKFVYDLCKEHNCLPHQTRMIISVTVPLILSPDEYDISSKALLNSVDLCENRARIERLRNLDGWLINLMCHPLSNKAWRRAFDNLAGLPDWKAFRLVN</sequence>
<organismHost>
    <name type="scientific">Cucumis sativus</name>
    <name type="common">Cucumber</name>
    <dbReference type="NCBI Taxonomy" id="3659"/>
</organismHost>
<gene>
    <name evidence="1" type="primary">p29</name>
</gene>
<protein>
    <submittedName>
        <fullName evidence="1">29K protein</fullName>
    </submittedName>
</protein>